<accession>A0ABW9KZ55</accession>
<keyword evidence="5" id="KW-0540">Nuclease</keyword>
<feature type="domain" description="Type I restriction modification DNA specificity" evidence="4">
    <location>
        <begin position="31"/>
        <end position="183"/>
    </location>
</feature>
<keyword evidence="5" id="KW-0255">Endonuclease</keyword>
<sequence length="417" mass="46138">MQTKGEVAAENREVANGLVPKLRFPGFEGAWQAKNLGEICDMQAGKFVPAAAIQEVWREYLYPCFGGNGLRGYTATYTNDGTLPLIGRQGALCGNVTFATGKFHATEHAVVANPKPGIRVEWLYYVLDLLKLNRFATGQAQPGLSVEVLNQVDCSKPLGEEEQRQIADCLSCLDACIHEEIRKLDALKTHKQGLMQQLFPAEGQCLPRLRFPGFEGEWDIRNVGDVMSVGSSKRVHESDWVASGVPFYRARELVALAQGLPISPLFIDEGLYERNIALTGELKSGHLLVTGVGSIGVPYMVKEGDRFYFKDGSIIWLKNDEETLLGSFLRHSYLTPRVQSQIATMAGIGTVGTYTIESARKTEICFPSNKREQRKISDFLSLLDELIVMKVQKVAALKRHKNGLMHGLFPTMNVDAA</sequence>
<dbReference type="Pfam" id="PF01420">
    <property type="entry name" value="Methylase_S"/>
    <property type="match status" value="1"/>
</dbReference>
<dbReference type="PANTHER" id="PTHR30408:SF12">
    <property type="entry name" value="TYPE I RESTRICTION ENZYME MJAVIII SPECIFICITY SUBUNIT"/>
    <property type="match status" value="1"/>
</dbReference>
<gene>
    <name evidence="5" type="ORF">ACK3FC_16495</name>
</gene>
<evidence type="ECO:0000313" key="5">
    <source>
        <dbReference type="EMBL" id="MFN6508764.1"/>
    </source>
</evidence>
<dbReference type="PANTHER" id="PTHR30408">
    <property type="entry name" value="TYPE-1 RESTRICTION ENZYME ECOKI SPECIFICITY PROTEIN"/>
    <property type="match status" value="1"/>
</dbReference>
<dbReference type="RefSeq" id="WP_081088162.1">
    <property type="nucleotide sequence ID" value="NZ_CP064001.1"/>
</dbReference>
<dbReference type="InterPro" id="IPR044946">
    <property type="entry name" value="Restrct_endonuc_typeI_TRD_sf"/>
</dbReference>
<dbReference type="SUPFAM" id="SSF116734">
    <property type="entry name" value="DNA methylase specificity domain"/>
    <property type="match status" value="2"/>
</dbReference>
<keyword evidence="2" id="KW-0680">Restriction system</keyword>
<evidence type="ECO:0000256" key="1">
    <source>
        <dbReference type="ARBA" id="ARBA00010923"/>
    </source>
</evidence>
<comment type="caution">
    <text evidence="5">The sequence shown here is derived from an EMBL/GenBank/DDBJ whole genome shotgun (WGS) entry which is preliminary data.</text>
</comment>
<evidence type="ECO:0000259" key="4">
    <source>
        <dbReference type="Pfam" id="PF01420"/>
    </source>
</evidence>
<dbReference type="GO" id="GO:0016787">
    <property type="term" value="F:hydrolase activity"/>
    <property type="evidence" value="ECO:0007669"/>
    <property type="project" value="UniProtKB-KW"/>
</dbReference>
<dbReference type="InterPro" id="IPR052021">
    <property type="entry name" value="Type-I_RS_S_subunit"/>
</dbReference>
<dbReference type="InterPro" id="IPR000055">
    <property type="entry name" value="Restrct_endonuc_typeI_TRD"/>
</dbReference>
<protein>
    <submittedName>
        <fullName evidence="5">Restriction endonuclease subunit S</fullName>
        <ecNumber evidence="5">3.1.21.-</ecNumber>
    </submittedName>
</protein>
<keyword evidence="5" id="KW-0378">Hydrolase</keyword>
<organism evidence="5 6">
    <name type="scientific">Xanthomonas translucens pv. translucens</name>
    <dbReference type="NCBI Taxonomy" id="134875"/>
    <lineage>
        <taxon>Bacteria</taxon>
        <taxon>Pseudomonadati</taxon>
        <taxon>Pseudomonadota</taxon>
        <taxon>Gammaproteobacteria</taxon>
        <taxon>Lysobacterales</taxon>
        <taxon>Lysobacteraceae</taxon>
        <taxon>Xanthomonas</taxon>
        <taxon>Xanthomonas translucens group</taxon>
    </lineage>
</organism>
<dbReference type="Proteomes" id="UP001635788">
    <property type="component" value="Unassembled WGS sequence"/>
</dbReference>
<keyword evidence="3" id="KW-0238">DNA-binding</keyword>
<proteinExistence type="inferred from homology"/>
<evidence type="ECO:0000313" key="6">
    <source>
        <dbReference type="Proteomes" id="UP001635788"/>
    </source>
</evidence>
<dbReference type="EMBL" id="JBKAMQ010000002">
    <property type="protein sequence ID" value="MFN6508764.1"/>
    <property type="molecule type" value="Genomic_DNA"/>
</dbReference>
<reference evidence="5 6" key="1">
    <citation type="submission" date="2024-12" db="EMBL/GenBank/DDBJ databases">
        <authorList>
            <person name="Alaofin S."/>
            <person name="Velasco D."/>
            <person name="Li D."/>
            <person name="Baldwin T."/>
            <person name="Liu Z."/>
            <person name="Schachterle J.K."/>
        </authorList>
    </citation>
    <scope>NUCLEOTIDE SEQUENCE [LARGE SCALE GENOMIC DNA]</scope>
    <source>
        <strain evidence="5 6">B1</strain>
    </source>
</reference>
<comment type="similarity">
    <text evidence="1">Belongs to the type-I restriction system S methylase family.</text>
</comment>
<dbReference type="GO" id="GO:0004519">
    <property type="term" value="F:endonuclease activity"/>
    <property type="evidence" value="ECO:0007669"/>
    <property type="project" value="UniProtKB-KW"/>
</dbReference>
<dbReference type="CDD" id="cd17266">
    <property type="entry name" value="RMtype1_S_Sau1132ORF3780P-TRD2-CR2_like"/>
    <property type="match status" value="1"/>
</dbReference>
<dbReference type="Gene3D" id="3.90.220.20">
    <property type="entry name" value="DNA methylase specificity domains"/>
    <property type="match status" value="2"/>
</dbReference>
<dbReference type="EC" id="3.1.21.-" evidence="5"/>
<evidence type="ECO:0000256" key="3">
    <source>
        <dbReference type="ARBA" id="ARBA00023125"/>
    </source>
</evidence>
<keyword evidence="6" id="KW-1185">Reference proteome</keyword>
<evidence type="ECO:0000256" key="2">
    <source>
        <dbReference type="ARBA" id="ARBA00022747"/>
    </source>
</evidence>
<dbReference type="Gene3D" id="1.10.287.1120">
    <property type="entry name" value="Bipartite methylase S protein"/>
    <property type="match status" value="2"/>
</dbReference>
<name>A0ABW9KZ55_XANCT</name>